<reference evidence="1 2" key="1">
    <citation type="submission" date="2018-06" db="EMBL/GenBank/DDBJ databases">
        <authorList>
            <consortium name="Pathogen Informatics"/>
            <person name="Doyle S."/>
        </authorList>
    </citation>
    <scope>NUCLEOTIDE SEQUENCE [LARGE SCALE GENOMIC DNA]</scope>
    <source>
        <strain evidence="1 2">NCTC11388</strain>
    </source>
</reference>
<sequence>MDKLNIFELALLFALAENCPNLYTHINKLSVIERECTGVGQYIFFHYNNETDLLLISEDILPNDRLIEIKGLEIGLGFVGNVNEGKLINIEIFVYGSDDWNCDYTGFRLKDLRLSQ</sequence>
<gene>
    <name evidence="1" type="ORF">NCTC11388_03205</name>
</gene>
<proteinExistence type="predicted"/>
<organism evidence="1 2">
    <name type="scientific">Sphingobacterium spiritivorum</name>
    <name type="common">Flavobacterium spiritivorum</name>
    <dbReference type="NCBI Taxonomy" id="258"/>
    <lineage>
        <taxon>Bacteria</taxon>
        <taxon>Pseudomonadati</taxon>
        <taxon>Bacteroidota</taxon>
        <taxon>Sphingobacteriia</taxon>
        <taxon>Sphingobacteriales</taxon>
        <taxon>Sphingobacteriaceae</taxon>
        <taxon>Sphingobacterium</taxon>
    </lineage>
</organism>
<accession>A0A380CLV4</accession>
<dbReference type="AlphaFoldDB" id="A0A380CLV4"/>
<evidence type="ECO:0000313" key="2">
    <source>
        <dbReference type="Proteomes" id="UP000254893"/>
    </source>
</evidence>
<dbReference type="Proteomes" id="UP000254893">
    <property type="component" value="Unassembled WGS sequence"/>
</dbReference>
<name>A0A380CLV4_SPHSI</name>
<protein>
    <submittedName>
        <fullName evidence="1">Uncharacterized protein</fullName>
    </submittedName>
</protein>
<evidence type="ECO:0000313" key="1">
    <source>
        <dbReference type="EMBL" id="SUJ22157.1"/>
    </source>
</evidence>
<dbReference type="RefSeq" id="WP_115170813.1">
    <property type="nucleotide sequence ID" value="NZ_UGYW01000002.1"/>
</dbReference>
<dbReference type="EMBL" id="UGYW01000002">
    <property type="protein sequence ID" value="SUJ22157.1"/>
    <property type="molecule type" value="Genomic_DNA"/>
</dbReference>